<dbReference type="SUPFAM" id="SSF46955">
    <property type="entry name" value="Putative DNA-binding domain"/>
    <property type="match status" value="1"/>
</dbReference>
<proteinExistence type="predicted"/>
<dbReference type="InterPro" id="IPR041657">
    <property type="entry name" value="HTH_17"/>
</dbReference>
<keyword evidence="2" id="KW-0238">DNA-binding</keyword>
<evidence type="ECO:0000313" key="2">
    <source>
        <dbReference type="EMBL" id="AXF55324.1"/>
    </source>
</evidence>
<name>A0A345BWJ3_9BACI</name>
<gene>
    <name evidence="2" type="ORF">DT065_04325</name>
</gene>
<dbReference type="InterPro" id="IPR009061">
    <property type="entry name" value="DNA-bd_dom_put_sf"/>
</dbReference>
<dbReference type="Pfam" id="PF12728">
    <property type="entry name" value="HTH_17"/>
    <property type="match status" value="1"/>
</dbReference>
<dbReference type="InterPro" id="IPR010093">
    <property type="entry name" value="SinI_DNA-bd"/>
</dbReference>
<dbReference type="NCBIfam" id="TIGR01764">
    <property type="entry name" value="excise"/>
    <property type="match status" value="1"/>
</dbReference>
<feature type="domain" description="Helix-turn-helix" evidence="1">
    <location>
        <begin position="127"/>
        <end position="171"/>
    </location>
</feature>
<organism evidence="2 3">
    <name type="scientific">Salicibibacter kimchii</name>
    <dbReference type="NCBI Taxonomy" id="2099786"/>
    <lineage>
        <taxon>Bacteria</taxon>
        <taxon>Bacillati</taxon>
        <taxon>Bacillota</taxon>
        <taxon>Bacilli</taxon>
        <taxon>Bacillales</taxon>
        <taxon>Bacillaceae</taxon>
        <taxon>Salicibibacter</taxon>
    </lineage>
</organism>
<sequence>MMQTINQEQDHLWESVRILSQIDTQKAQAVFKATIEKSLQQMDMRLPVFVKFPLSIPSEEHLSQLREIEKKMRSAYADGKNESAYEHLVEYIQQLSQMAEDPSMIQKKLLASLLASRNTPAQDDVNYYTPNEAAKKLGLSDQTIRRMCENKKFPRAYKTQGGHWRIPQDSFVTTPRQDETAEALLKRIDHKNREAGDVDEFDL</sequence>
<accession>A0A345BWJ3</accession>
<dbReference type="AlphaFoldDB" id="A0A345BWJ3"/>
<keyword evidence="3" id="KW-1185">Reference proteome</keyword>
<dbReference type="GO" id="GO:0003677">
    <property type="term" value="F:DNA binding"/>
    <property type="evidence" value="ECO:0007669"/>
    <property type="project" value="UniProtKB-KW"/>
</dbReference>
<evidence type="ECO:0000313" key="3">
    <source>
        <dbReference type="Proteomes" id="UP000252100"/>
    </source>
</evidence>
<protein>
    <submittedName>
        <fullName evidence="2">DNA-binding protein</fullName>
    </submittedName>
</protein>
<evidence type="ECO:0000259" key="1">
    <source>
        <dbReference type="Pfam" id="PF12728"/>
    </source>
</evidence>
<reference evidence="2 3" key="1">
    <citation type="journal article" date="2018" name="J. Microbiol.">
        <title>Salicibibacter kimchii gen. nov., sp. nov., a moderately halophilic and alkalitolerant bacterium in the family Bacillaceae, isolated from kimchi.</title>
        <authorList>
            <person name="Jang J.Y."/>
            <person name="Oh Y.J."/>
            <person name="Lim S.K."/>
            <person name="Park H.K."/>
            <person name="Lee C."/>
            <person name="Kim J.Y."/>
            <person name="Lee M.A."/>
            <person name="Choi H.J."/>
        </authorList>
    </citation>
    <scope>NUCLEOTIDE SEQUENCE [LARGE SCALE GENOMIC DNA]</scope>
    <source>
        <strain evidence="2 3">NKC1-1</strain>
    </source>
</reference>
<dbReference type="OrthoDB" id="2426620at2"/>
<dbReference type="EMBL" id="CP031092">
    <property type="protein sequence ID" value="AXF55324.1"/>
    <property type="molecule type" value="Genomic_DNA"/>
</dbReference>
<dbReference type="KEGG" id="rue:DT065_04325"/>
<dbReference type="Proteomes" id="UP000252100">
    <property type="component" value="Chromosome"/>
</dbReference>